<dbReference type="InterPro" id="IPR011335">
    <property type="entry name" value="Restrct_endonuc-II-like"/>
</dbReference>
<dbReference type="SUPFAM" id="SSF52980">
    <property type="entry name" value="Restriction endonuclease-like"/>
    <property type="match status" value="1"/>
</dbReference>
<protein>
    <recommendedName>
        <fullName evidence="1">PD-(D/E)XK endonuclease-like domain-containing protein</fullName>
    </recommendedName>
</protein>
<reference evidence="3" key="1">
    <citation type="submission" date="2017-09" db="EMBL/GenBank/DDBJ databases">
        <title>Depth-based differentiation of microbial function through sediment-hosted aquifers and enrichment of novel symbionts in the deep terrestrial subsurface.</title>
        <authorList>
            <person name="Probst A.J."/>
            <person name="Ladd B."/>
            <person name="Jarett J.K."/>
            <person name="Geller-Mcgrath D.E."/>
            <person name="Sieber C.M.K."/>
            <person name="Emerson J.B."/>
            <person name="Anantharaman K."/>
            <person name="Thomas B.C."/>
            <person name="Malmstrom R."/>
            <person name="Stieglmeier M."/>
            <person name="Klingl A."/>
            <person name="Woyke T."/>
            <person name="Ryan C.M."/>
            <person name="Banfield J.F."/>
        </authorList>
    </citation>
    <scope>NUCLEOTIDE SEQUENCE [LARGE SCALE GENOMIC DNA]</scope>
</reference>
<dbReference type="InterPro" id="IPR038726">
    <property type="entry name" value="PDDEXK_AddAB-type"/>
</dbReference>
<dbReference type="Gene3D" id="3.90.320.10">
    <property type="match status" value="1"/>
</dbReference>
<dbReference type="AlphaFoldDB" id="A0A2H0TFV7"/>
<dbReference type="Proteomes" id="UP000231503">
    <property type="component" value="Unassembled WGS sequence"/>
</dbReference>
<proteinExistence type="predicted"/>
<evidence type="ECO:0000313" key="2">
    <source>
        <dbReference type="EMBL" id="PIR69834.1"/>
    </source>
</evidence>
<organism evidence="2 3">
    <name type="scientific">Candidatus Niyogibacteria bacterium CG10_big_fil_rev_8_21_14_0_10_46_36</name>
    <dbReference type="NCBI Taxonomy" id="1974726"/>
    <lineage>
        <taxon>Bacteria</taxon>
        <taxon>Candidatus Niyogiibacteriota</taxon>
    </lineage>
</organism>
<comment type="caution">
    <text evidence="2">The sequence shown here is derived from an EMBL/GenBank/DDBJ whole genome shotgun (WGS) entry which is preliminary data.</text>
</comment>
<dbReference type="Pfam" id="PF12705">
    <property type="entry name" value="PDDEXK_1"/>
    <property type="match status" value="1"/>
</dbReference>
<gene>
    <name evidence="2" type="ORF">COU47_00130</name>
</gene>
<feature type="domain" description="PD-(D/E)XK endonuclease-like" evidence="1">
    <location>
        <begin position="2"/>
        <end position="250"/>
    </location>
</feature>
<sequence length="395" mass="46036">MRISYSALELFERCPHVFKCVVLDKVRLPKTKEAFLGTTVHEALNFLFTKNPLFPTVDEVVSFFNKKWEERIEKISFKDDYEKSALHKNGTDMLTRFYKKHPAWNFTTLGLETRFEAPLQDPETGETHTLSGIIDRVDKIDDNTYEIIDYKTARRMPAQDHADKNLQLAIYHLGVLSRWPHLAGKKIKLTLQYLQHGEHLTTARTAEELKATKQKILATIREIQDRQKRDDFPAQSSPLCAMHPYNKICPMWSYLYAKKDTPHNLDDTAAQNTLKEYIALKTAAQETTARIKELQAVLLGYMRDKKFERLFTDEGYVTRTIREQDIYDIEKARPALEAINKWGEVLAADHKKLEKLIPLLPSQTKKRLTDEALLRKRTTESLLMRKKKIMPEDLE</sequence>
<dbReference type="InterPro" id="IPR011604">
    <property type="entry name" value="PDDEXK-like_dom_sf"/>
</dbReference>
<evidence type="ECO:0000259" key="1">
    <source>
        <dbReference type="Pfam" id="PF12705"/>
    </source>
</evidence>
<evidence type="ECO:0000313" key="3">
    <source>
        <dbReference type="Proteomes" id="UP000231503"/>
    </source>
</evidence>
<name>A0A2H0TFV7_9BACT</name>
<accession>A0A2H0TFV7</accession>
<dbReference type="EMBL" id="PFCO01000001">
    <property type="protein sequence ID" value="PIR69834.1"/>
    <property type="molecule type" value="Genomic_DNA"/>
</dbReference>